<dbReference type="PANTHER" id="PTHR13138:SF3">
    <property type="entry name" value="CD2 ANTIGEN CYTOPLASMIC TAIL-BINDING PROTEIN 2"/>
    <property type="match status" value="1"/>
</dbReference>
<proteinExistence type="predicted"/>
<protein>
    <submittedName>
        <fullName evidence="3">GYF domain-containing protein</fullName>
    </submittedName>
</protein>
<dbReference type="AlphaFoldDB" id="A0A914UVM3"/>
<dbReference type="Gene3D" id="3.30.1490.40">
    <property type="match status" value="1"/>
</dbReference>
<reference evidence="3" key="1">
    <citation type="submission" date="2022-11" db="UniProtKB">
        <authorList>
            <consortium name="WormBaseParasite"/>
        </authorList>
    </citation>
    <scope>IDENTIFICATION</scope>
</reference>
<dbReference type="SUPFAM" id="SSF55277">
    <property type="entry name" value="GYF domain"/>
    <property type="match status" value="1"/>
</dbReference>
<keyword evidence="2" id="KW-1185">Reference proteome</keyword>
<feature type="region of interest" description="Disordered" evidence="1">
    <location>
        <begin position="117"/>
        <end position="148"/>
    </location>
</feature>
<evidence type="ECO:0000256" key="1">
    <source>
        <dbReference type="SAM" id="MobiDB-lite"/>
    </source>
</evidence>
<organism evidence="2 3">
    <name type="scientific">Plectus sambesii</name>
    <dbReference type="NCBI Taxonomy" id="2011161"/>
    <lineage>
        <taxon>Eukaryota</taxon>
        <taxon>Metazoa</taxon>
        <taxon>Ecdysozoa</taxon>
        <taxon>Nematoda</taxon>
        <taxon>Chromadorea</taxon>
        <taxon>Plectida</taxon>
        <taxon>Plectina</taxon>
        <taxon>Plectoidea</taxon>
        <taxon>Plectidae</taxon>
        <taxon>Plectus</taxon>
    </lineage>
</organism>
<evidence type="ECO:0000313" key="2">
    <source>
        <dbReference type="Proteomes" id="UP000887566"/>
    </source>
</evidence>
<dbReference type="PANTHER" id="PTHR13138">
    <property type="entry name" value="PROTEIN LIN1"/>
    <property type="match status" value="1"/>
</dbReference>
<dbReference type="InterPro" id="IPR039905">
    <property type="entry name" value="CD2BP2/Lin1"/>
</dbReference>
<feature type="compositionally biased region" description="Low complexity" evidence="1">
    <location>
        <begin position="132"/>
        <end position="141"/>
    </location>
</feature>
<accession>A0A914UVM3</accession>
<evidence type="ECO:0000313" key="3">
    <source>
        <dbReference type="WBParaSite" id="PSAMB.scaffold12size138133.g159.t1"/>
    </source>
</evidence>
<dbReference type="GO" id="GO:0005682">
    <property type="term" value="C:U5 snRNP"/>
    <property type="evidence" value="ECO:0007669"/>
    <property type="project" value="InterPro"/>
</dbReference>
<dbReference type="WBParaSite" id="PSAMB.scaffold12size138133.g159.t1">
    <property type="protein sequence ID" value="PSAMB.scaffold12size138133.g159.t1"/>
    <property type="gene ID" value="PSAMB.scaffold12size138133.g159"/>
</dbReference>
<sequence>MATSANPSKKRKVLQPNESIANALRRVGNRGGEKLSAAEERKRRWAAKKAGGAVQQAESDAQVESLTALVDKLVSNGEFEAYQFTYEKIKVLLAASQEETAKRIVAVDKNLDMFGDPIDIDETKAPGEPTPSSSSATASADSKAESLDPLSTSVQWEYKWSMDEGADVVGPVSTEKMIDYQESDFFKAGAWARKFGASDAPFYSTKRIDFDLYT</sequence>
<name>A0A914UVM3_9BILA</name>
<dbReference type="InterPro" id="IPR035445">
    <property type="entry name" value="GYF-like_dom_sf"/>
</dbReference>
<dbReference type="Proteomes" id="UP000887566">
    <property type="component" value="Unplaced"/>
</dbReference>